<dbReference type="InterPro" id="IPR010994">
    <property type="entry name" value="RuvA_2-like"/>
</dbReference>
<evidence type="ECO:0000256" key="2">
    <source>
        <dbReference type="SAM" id="Phobius"/>
    </source>
</evidence>
<evidence type="ECO:0000313" key="4">
    <source>
        <dbReference type="EMBL" id="MBA8949684.1"/>
    </source>
</evidence>
<dbReference type="RefSeq" id="WP_246441968.1">
    <property type="nucleotide sequence ID" value="NZ_BAAALP010000012.1"/>
</dbReference>
<accession>A0A7W3LKA0</accession>
<evidence type="ECO:0000256" key="1">
    <source>
        <dbReference type="SAM" id="MobiDB-lite"/>
    </source>
</evidence>
<dbReference type="Gene3D" id="3.10.560.10">
    <property type="entry name" value="Outer membrane lipoprotein wza domain like"/>
    <property type="match status" value="1"/>
</dbReference>
<keyword evidence="5" id="KW-1185">Reference proteome</keyword>
<reference evidence="4 5" key="1">
    <citation type="submission" date="2020-08" db="EMBL/GenBank/DDBJ databases">
        <title>Genomic Encyclopedia of Type Strains, Phase IV (KMG-IV): sequencing the most valuable type-strain genomes for metagenomic binning, comparative biology and taxonomic classification.</title>
        <authorList>
            <person name="Goeker M."/>
        </authorList>
    </citation>
    <scope>NUCLEOTIDE SEQUENCE [LARGE SCALE GENOMIC DNA]</scope>
    <source>
        <strain evidence="4 5">DSM 44197</strain>
    </source>
</reference>
<keyword evidence="2" id="KW-0812">Transmembrane</keyword>
<dbReference type="PANTHER" id="PTHR21180:SF32">
    <property type="entry name" value="ENDONUCLEASE_EXONUCLEASE_PHOSPHATASE FAMILY DOMAIN-CONTAINING PROTEIN 1"/>
    <property type="match status" value="1"/>
</dbReference>
<dbReference type="InterPro" id="IPR019554">
    <property type="entry name" value="Soluble_ligand-bd"/>
</dbReference>
<keyword evidence="2" id="KW-0472">Membrane</keyword>
<dbReference type="InterPro" id="IPR051675">
    <property type="entry name" value="Endo/Exo/Phosphatase_dom_1"/>
</dbReference>
<gene>
    <name evidence="4" type="ORF">HNR61_001282</name>
</gene>
<feature type="region of interest" description="Disordered" evidence="1">
    <location>
        <begin position="180"/>
        <end position="214"/>
    </location>
</feature>
<dbReference type="Proteomes" id="UP000572680">
    <property type="component" value="Unassembled WGS sequence"/>
</dbReference>
<dbReference type="SMART" id="SM00278">
    <property type="entry name" value="HhH1"/>
    <property type="match status" value="2"/>
</dbReference>
<evidence type="ECO:0000313" key="5">
    <source>
        <dbReference type="Proteomes" id="UP000572680"/>
    </source>
</evidence>
<feature type="transmembrane region" description="Helical" evidence="2">
    <location>
        <begin position="67"/>
        <end position="89"/>
    </location>
</feature>
<dbReference type="GO" id="GO:0003677">
    <property type="term" value="F:DNA binding"/>
    <property type="evidence" value="ECO:0007669"/>
    <property type="project" value="InterPro"/>
</dbReference>
<protein>
    <submittedName>
        <fullName evidence="4">Competence protein ComEA</fullName>
    </submittedName>
</protein>
<proteinExistence type="predicted"/>
<dbReference type="Pfam" id="PF10531">
    <property type="entry name" value="SLBB"/>
    <property type="match status" value="1"/>
</dbReference>
<feature type="domain" description="Helix-hairpin-helix DNA-binding motif class 1" evidence="3">
    <location>
        <begin position="219"/>
        <end position="238"/>
    </location>
</feature>
<dbReference type="GO" id="GO:0015628">
    <property type="term" value="P:protein secretion by the type II secretion system"/>
    <property type="evidence" value="ECO:0007669"/>
    <property type="project" value="TreeGrafter"/>
</dbReference>
<dbReference type="PANTHER" id="PTHR21180">
    <property type="entry name" value="ENDONUCLEASE/EXONUCLEASE/PHOSPHATASE FAMILY DOMAIN-CONTAINING PROTEIN 1"/>
    <property type="match status" value="1"/>
</dbReference>
<dbReference type="Gene3D" id="1.10.150.320">
    <property type="entry name" value="Photosystem II 12 kDa extrinsic protein"/>
    <property type="match status" value="1"/>
</dbReference>
<feature type="region of interest" description="Disordered" evidence="1">
    <location>
        <begin position="1"/>
        <end position="60"/>
    </location>
</feature>
<dbReference type="SUPFAM" id="SSF47781">
    <property type="entry name" value="RuvA domain 2-like"/>
    <property type="match status" value="1"/>
</dbReference>
<sequence length="271" mass="27315">MTPTDKQPLFPPPVPQAPPAARLRSGPTGPDRAEPPSRKQRIPAAEDAAPKRRPRLPMAEDLDPGVGGARVLVIVGVIAVLAAGGYLWLARPTPEPVPAPATAFPTPAAALPSAATPSSRAAEIVVHVFGKVRTPGIVTLPAGSRVSDAIGAAGGARPGAGTGALNLARKVQDGEQIAVGVPPPDPRAAGSAPAAPAEGGPGTTPSNGGPLDLNTATAAQLDALPGVGPVLAQRIVDYRTQNGGFRSVDQLQEVTGIGAKRFTELKAMVRV</sequence>
<dbReference type="GO" id="GO:0015627">
    <property type="term" value="C:type II protein secretion system complex"/>
    <property type="evidence" value="ECO:0007669"/>
    <property type="project" value="TreeGrafter"/>
</dbReference>
<keyword evidence="2" id="KW-1133">Transmembrane helix</keyword>
<comment type="caution">
    <text evidence="4">The sequence shown here is derived from an EMBL/GenBank/DDBJ whole genome shotgun (WGS) entry which is preliminary data.</text>
</comment>
<evidence type="ECO:0000259" key="3">
    <source>
        <dbReference type="SMART" id="SM00278"/>
    </source>
</evidence>
<organism evidence="4 5">
    <name type="scientific">Actinomadura namibiensis</name>
    <dbReference type="NCBI Taxonomy" id="182080"/>
    <lineage>
        <taxon>Bacteria</taxon>
        <taxon>Bacillati</taxon>
        <taxon>Actinomycetota</taxon>
        <taxon>Actinomycetes</taxon>
        <taxon>Streptosporangiales</taxon>
        <taxon>Thermomonosporaceae</taxon>
        <taxon>Actinomadura</taxon>
    </lineage>
</organism>
<dbReference type="InterPro" id="IPR003583">
    <property type="entry name" value="Hlx-hairpin-Hlx_DNA-bd_motif"/>
</dbReference>
<feature type="compositionally biased region" description="Low complexity" evidence="1">
    <location>
        <begin position="187"/>
        <end position="210"/>
    </location>
</feature>
<dbReference type="AlphaFoldDB" id="A0A7W3LKA0"/>
<dbReference type="EMBL" id="JACJIA010000001">
    <property type="protein sequence ID" value="MBA8949684.1"/>
    <property type="molecule type" value="Genomic_DNA"/>
</dbReference>
<name>A0A7W3LKA0_ACTNM</name>
<dbReference type="Pfam" id="PF12836">
    <property type="entry name" value="HHH_3"/>
    <property type="match status" value="1"/>
</dbReference>
<feature type="domain" description="Helix-hairpin-helix DNA-binding motif class 1" evidence="3">
    <location>
        <begin position="249"/>
        <end position="268"/>
    </location>
</feature>
<feature type="compositionally biased region" description="Pro residues" evidence="1">
    <location>
        <begin position="9"/>
        <end position="18"/>
    </location>
</feature>
<dbReference type="GO" id="GO:0006281">
    <property type="term" value="P:DNA repair"/>
    <property type="evidence" value="ECO:0007669"/>
    <property type="project" value="InterPro"/>
</dbReference>